<gene>
    <name evidence="13" type="ORF">ACMD2_25166</name>
</gene>
<proteinExistence type="inferred from homology"/>
<evidence type="ECO:0000256" key="4">
    <source>
        <dbReference type="ARBA" id="ARBA00022692"/>
    </source>
</evidence>
<evidence type="ECO:0000256" key="6">
    <source>
        <dbReference type="ARBA" id="ARBA00022824"/>
    </source>
</evidence>
<evidence type="ECO:0000256" key="2">
    <source>
        <dbReference type="ARBA" id="ARBA00006897"/>
    </source>
</evidence>
<feature type="transmembrane region" description="Helical" evidence="11">
    <location>
        <begin position="119"/>
        <end position="137"/>
    </location>
</feature>
<dbReference type="GO" id="GO:0005789">
    <property type="term" value="C:endoplasmic reticulum membrane"/>
    <property type="evidence" value="ECO:0007669"/>
    <property type="project" value="UniProtKB-SubCell"/>
</dbReference>
<feature type="domain" description="CAAX prenyl protease 2/Lysostaphin resistance protein A-like" evidence="12">
    <location>
        <begin position="76"/>
        <end position="132"/>
    </location>
</feature>
<dbReference type="GO" id="GO:0071586">
    <property type="term" value="P:CAAX-box protein processing"/>
    <property type="evidence" value="ECO:0007669"/>
    <property type="project" value="InterPro"/>
</dbReference>
<comment type="similarity">
    <text evidence="2">Belongs to the peptidase U48 family.</text>
</comment>
<name>A0A199UYC9_ANACO</name>
<evidence type="ECO:0000256" key="1">
    <source>
        <dbReference type="ARBA" id="ARBA00004477"/>
    </source>
</evidence>
<evidence type="ECO:0000256" key="7">
    <source>
        <dbReference type="ARBA" id="ARBA00022989"/>
    </source>
</evidence>
<comment type="subcellular location">
    <subcellularLocation>
        <location evidence="1">Endoplasmic reticulum membrane</location>
        <topology evidence="1">Multi-pass membrane protein</topology>
    </subcellularLocation>
</comment>
<dbReference type="Pfam" id="PF02517">
    <property type="entry name" value="Rce1-like"/>
    <property type="match status" value="1"/>
</dbReference>
<dbReference type="GO" id="GO:0004222">
    <property type="term" value="F:metalloendopeptidase activity"/>
    <property type="evidence" value="ECO:0007669"/>
    <property type="project" value="InterPro"/>
</dbReference>
<keyword evidence="7 11" id="KW-1133">Transmembrane helix</keyword>
<evidence type="ECO:0000313" key="13">
    <source>
        <dbReference type="EMBL" id="OAY69783.1"/>
    </source>
</evidence>
<keyword evidence="4 11" id="KW-0812">Transmembrane</keyword>
<evidence type="ECO:0000256" key="5">
    <source>
        <dbReference type="ARBA" id="ARBA00022801"/>
    </source>
</evidence>
<keyword evidence="6" id="KW-0256">Endoplasmic reticulum</keyword>
<sequence length="160" mass="18613">MDAKECLKKVFQKYGRRKGIHIESLKEICEMTRVDFDEWLYDQRIFLEEEERRLKGIENGAKTAEDDFRWIAHLNHFLELYCQRGYSFLKALLIVGVQLGYTVIFGWYAAFLFIRTGNLLSPIVAHIFCNVMGLPVLSSSRTLAFRGLLAASNIQKLWLS</sequence>
<accession>A0A199UYC9</accession>
<keyword evidence="8 11" id="KW-0472">Membrane</keyword>
<keyword evidence="5" id="KW-0378">Hydrolase</keyword>
<dbReference type="EMBL" id="LSRQ01004232">
    <property type="protein sequence ID" value="OAY69783.1"/>
    <property type="molecule type" value="Genomic_DNA"/>
</dbReference>
<dbReference type="InterPro" id="IPR039731">
    <property type="entry name" value="Rce1"/>
</dbReference>
<evidence type="ECO:0000256" key="9">
    <source>
        <dbReference type="ARBA" id="ARBA00047280"/>
    </source>
</evidence>
<dbReference type="EC" id="3.4.26.1" evidence="10"/>
<comment type="caution">
    <text evidence="13">The sequence shown here is derived from an EMBL/GenBank/DDBJ whole genome shotgun (WGS) entry which is preliminary data.</text>
</comment>
<evidence type="ECO:0000256" key="8">
    <source>
        <dbReference type="ARBA" id="ARBA00023136"/>
    </source>
</evidence>
<evidence type="ECO:0000313" key="14">
    <source>
        <dbReference type="Proteomes" id="UP000092600"/>
    </source>
</evidence>
<dbReference type="STRING" id="4615.A0A199UYC9"/>
<dbReference type="PANTHER" id="PTHR13046:SF0">
    <property type="entry name" value="CAAX PRENYL PROTEASE 2"/>
    <property type="match status" value="1"/>
</dbReference>
<organism evidence="13 14">
    <name type="scientific">Ananas comosus</name>
    <name type="common">Pineapple</name>
    <name type="synonym">Ananas ananas</name>
    <dbReference type="NCBI Taxonomy" id="4615"/>
    <lineage>
        <taxon>Eukaryota</taxon>
        <taxon>Viridiplantae</taxon>
        <taxon>Streptophyta</taxon>
        <taxon>Embryophyta</taxon>
        <taxon>Tracheophyta</taxon>
        <taxon>Spermatophyta</taxon>
        <taxon>Magnoliopsida</taxon>
        <taxon>Liliopsida</taxon>
        <taxon>Poales</taxon>
        <taxon>Bromeliaceae</taxon>
        <taxon>Bromelioideae</taxon>
        <taxon>Ananas</taxon>
    </lineage>
</organism>
<comment type="catalytic activity">
    <reaction evidence="9">
        <text>Hydrolyzes the peptide bond -P2-(S-farnesyl or geranylgeranyl)C-P1'-P2'-P3'-COOH where P1' and P2' are amino acids with aliphatic sidechains and P3' is any C-terminal residue.</text>
        <dbReference type="EC" id="3.4.26.1"/>
    </reaction>
</comment>
<dbReference type="PANTHER" id="PTHR13046">
    <property type="entry name" value="PROTEASE U48 CAAX PRENYL PROTEASE RCE1"/>
    <property type="match status" value="1"/>
</dbReference>
<dbReference type="AlphaFoldDB" id="A0A199UYC9"/>
<evidence type="ECO:0000259" key="12">
    <source>
        <dbReference type="Pfam" id="PF02517"/>
    </source>
</evidence>
<feature type="transmembrane region" description="Helical" evidence="11">
    <location>
        <begin position="91"/>
        <end position="113"/>
    </location>
</feature>
<evidence type="ECO:0000256" key="11">
    <source>
        <dbReference type="SAM" id="Phobius"/>
    </source>
</evidence>
<dbReference type="InterPro" id="IPR003675">
    <property type="entry name" value="Rce1/LyrA-like_dom"/>
</dbReference>
<reference evidence="13 14" key="1">
    <citation type="journal article" date="2016" name="DNA Res.">
        <title>The draft genome of MD-2 pineapple using hybrid error correction of long reads.</title>
        <authorList>
            <person name="Redwan R.M."/>
            <person name="Saidin A."/>
            <person name="Kumar S.V."/>
        </authorList>
    </citation>
    <scope>NUCLEOTIDE SEQUENCE [LARGE SCALE GENOMIC DNA]</scope>
    <source>
        <strain evidence="14">cv. MD2</strain>
        <tissue evidence="13">Leaf</tissue>
    </source>
</reference>
<protein>
    <recommendedName>
        <fullName evidence="10">intramembrane prenyl-peptidase Rce1</fullName>
        <ecNumber evidence="10">3.4.26.1</ecNumber>
    </recommendedName>
</protein>
<dbReference type="Proteomes" id="UP000092600">
    <property type="component" value="Unassembled WGS sequence"/>
</dbReference>
<evidence type="ECO:0000256" key="3">
    <source>
        <dbReference type="ARBA" id="ARBA00022670"/>
    </source>
</evidence>
<keyword evidence="3 13" id="KW-0645">Protease</keyword>
<evidence type="ECO:0000256" key="10">
    <source>
        <dbReference type="ARBA" id="ARBA00049729"/>
    </source>
</evidence>